<proteinExistence type="predicted"/>
<reference evidence="1 2" key="1">
    <citation type="journal article" date="2018" name="Biotechnol. Biofuels">
        <title>Integrative visual omics of the white-rot fungus Polyporus brumalis exposes the biotechnological potential of its oxidative enzymes for delignifying raw plant biomass.</title>
        <authorList>
            <person name="Miyauchi S."/>
            <person name="Rancon A."/>
            <person name="Drula E."/>
            <person name="Hage H."/>
            <person name="Chaduli D."/>
            <person name="Favel A."/>
            <person name="Grisel S."/>
            <person name="Henrissat B."/>
            <person name="Herpoel-Gimbert I."/>
            <person name="Ruiz-Duenas F.J."/>
            <person name="Chevret D."/>
            <person name="Hainaut M."/>
            <person name="Lin J."/>
            <person name="Wang M."/>
            <person name="Pangilinan J."/>
            <person name="Lipzen A."/>
            <person name="Lesage-Meessen L."/>
            <person name="Navarro D."/>
            <person name="Riley R."/>
            <person name="Grigoriev I.V."/>
            <person name="Zhou S."/>
            <person name="Raouche S."/>
            <person name="Rosso M.N."/>
        </authorList>
    </citation>
    <scope>NUCLEOTIDE SEQUENCE [LARGE SCALE GENOMIC DNA]</scope>
    <source>
        <strain evidence="1 2">BRFM 1820</strain>
    </source>
</reference>
<dbReference type="AlphaFoldDB" id="A0A371DPW6"/>
<dbReference type="InterPro" id="IPR027796">
    <property type="entry name" value="OTT_1508_deam-like"/>
</dbReference>
<dbReference type="Proteomes" id="UP000256964">
    <property type="component" value="Unassembled WGS sequence"/>
</dbReference>
<protein>
    <submittedName>
        <fullName evidence="1">Uncharacterized protein</fullName>
    </submittedName>
</protein>
<evidence type="ECO:0000313" key="1">
    <source>
        <dbReference type="EMBL" id="RDX54583.1"/>
    </source>
</evidence>
<keyword evidence="2" id="KW-1185">Reference proteome</keyword>
<name>A0A371DPW6_9APHY</name>
<dbReference type="EMBL" id="KZ857384">
    <property type="protein sequence ID" value="RDX54583.1"/>
    <property type="molecule type" value="Genomic_DNA"/>
</dbReference>
<gene>
    <name evidence="1" type="ORF">OH76DRAFT_1552603</name>
</gene>
<dbReference type="OrthoDB" id="2748641at2759"/>
<evidence type="ECO:0000313" key="2">
    <source>
        <dbReference type="Proteomes" id="UP000256964"/>
    </source>
</evidence>
<dbReference type="Pfam" id="PF14441">
    <property type="entry name" value="OTT_1508_deam"/>
    <property type="match status" value="1"/>
</dbReference>
<sequence length="368" mass="42166">MTMQPATDPDCLAFFRTAEKDKKKKDGLPLSEQDGGTLRVVGRALDSLARLLVLRDEHQAIYAARQLFRRHHLSAFRIPVSILRDADDPALRQLMELEVTIFRYSWYAMRERFTQEDCHTALSRICDAVLASGENTNPLLLPSLKADNLRPLQGDVSRHFSVLRLLLRRIGDLLAGSPGDSAIHQLPDYLAKLSVLIAEVQIHIPRLFEMLASYELTVDGRIHCECAVLAELDKISRAEETIIPYIGISELSCYLCYCYFEVYNEVTGEEIMIQGTHNRMLPWRCPTLDDQEDDEEVREEVSTKLRRLLGNEVRYFKWRRYEQSRQQSIASLESGESIGLAKMLAELDCERFDSFVFCRVCLAPGDFE</sequence>
<accession>A0A371DPW6</accession>
<organism evidence="1 2">
    <name type="scientific">Lentinus brumalis</name>
    <dbReference type="NCBI Taxonomy" id="2498619"/>
    <lineage>
        <taxon>Eukaryota</taxon>
        <taxon>Fungi</taxon>
        <taxon>Dikarya</taxon>
        <taxon>Basidiomycota</taxon>
        <taxon>Agaricomycotina</taxon>
        <taxon>Agaricomycetes</taxon>
        <taxon>Polyporales</taxon>
        <taxon>Polyporaceae</taxon>
        <taxon>Lentinus</taxon>
    </lineage>
</organism>